<dbReference type="Proteomes" id="UP001257948">
    <property type="component" value="Unassembled WGS sequence"/>
</dbReference>
<reference evidence="3" key="1">
    <citation type="submission" date="2023-07" db="EMBL/GenBank/DDBJ databases">
        <title>Draft genome sequence of the endophytic actinobacterium Streptomyces justiciae WPN32, a potential antibiotic producer.</title>
        <authorList>
            <person name="Yasawong M."/>
            <person name="Pana W."/>
            <person name="Ganta P."/>
            <person name="Santapan N."/>
            <person name="Songngamsuk T."/>
            <person name="Phatcharaharikarn M."/>
            <person name="Kerdtoob S."/>
            <person name="Nantapong N."/>
        </authorList>
    </citation>
    <scope>NUCLEOTIDE SEQUENCE [LARGE SCALE GENOMIC DNA]</scope>
    <source>
        <strain evidence="3">WPN32</strain>
    </source>
</reference>
<protein>
    <submittedName>
        <fullName evidence="2">Uncharacterized protein</fullName>
    </submittedName>
</protein>
<dbReference type="EMBL" id="JAVTLL010000003">
    <property type="protein sequence ID" value="MDT7840113.1"/>
    <property type="molecule type" value="Genomic_DNA"/>
</dbReference>
<sequence length="99" mass="10387">MAPESPTVLITVTLPPRATIEDAQRRLGLADDEVDTAYGLVPVDPAHGTYALLVTEAAGARLQGAPEARGSYQGPFANPKIEPFGPVRSKDEEAEDGDG</sequence>
<feature type="region of interest" description="Disordered" evidence="1">
    <location>
        <begin position="65"/>
        <end position="99"/>
    </location>
</feature>
<comment type="caution">
    <text evidence="2">The sequence shown here is derived from an EMBL/GenBank/DDBJ whole genome shotgun (WGS) entry which is preliminary data.</text>
</comment>
<keyword evidence="3" id="KW-1185">Reference proteome</keyword>
<evidence type="ECO:0000256" key="1">
    <source>
        <dbReference type="SAM" id="MobiDB-lite"/>
    </source>
</evidence>
<organism evidence="2 3">
    <name type="scientific">Streptomyces justiciae</name>
    <dbReference type="NCBI Taxonomy" id="2780140"/>
    <lineage>
        <taxon>Bacteria</taxon>
        <taxon>Bacillati</taxon>
        <taxon>Actinomycetota</taxon>
        <taxon>Actinomycetes</taxon>
        <taxon>Kitasatosporales</taxon>
        <taxon>Streptomycetaceae</taxon>
        <taxon>Streptomyces</taxon>
    </lineage>
</organism>
<name>A0ABU3LM19_9ACTN</name>
<proteinExistence type="predicted"/>
<accession>A0ABU3LM19</accession>
<evidence type="ECO:0000313" key="3">
    <source>
        <dbReference type="Proteomes" id="UP001257948"/>
    </source>
</evidence>
<gene>
    <name evidence="2" type="ORF">RQC66_05155</name>
</gene>
<dbReference type="RefSeq" id="WP_256779963.1">
    <property type="nucleotide sequence ID" value="NZ_JAMXPJ020000005.1"/>
</dbReference>
<evidence type="ECO:0000313" key="2">
    <source>
        <dbReference type="EMBL" id="MDT7840113.1"/>
    </source>
</evidence>